<dbReference type="EMBL" id="CP136920">
    <property type="protein sequence ID" value="WOO41726.1"/>
    <property type="molecule type" value="Genomic_DNA"/>
</dbReference>
<feature type="chain" id="PRO_5043001462" evidence="1">
    <location>
        <begin position="23"/>
        <end position="252"/>
    </location>
</feature>
<dbReference type="PANTHER" id="PTHR36057:SF1">
    <property type="entry name" value="LIPOPROTEIN LIPID ATTACHMENT SITE-LIKE PROTEIN, PUTATIVE (DUF1223)-RELATED"/>
    <property type="match status" value="1"/>
</dbReference>
<name>A0AAQ3LAA9_9BACT</name>
<evidence type="ECO:0000256" key="1">
    <source>
        <dbReference type="SAM" id="SignalP"/>
    </source>
</evidence>
<dbReference type="InterPro" id="IPR036249">
    <property type="entry name" value="Thioredoxin-like_sf"/>
</dbReference>
<protein>
    <submittedName>
        <fullName evidence="2">DUF1223 domain-containing protein</fullName>
    </submittedName>
</protein>
<accession>A0AAQ3LAA9</accession>
<proteinExistence type="predicted"/>
<dbReference type="Proteomes" id="UP001304300">
    <property type="component" value="Chromosome"/>
</dbReference>
<dbReference type="AlphaFoldDB" id="A0AAQ3LAA9"/>
<dbReference type="SUPFAM" id="SSF52833">
    <property type="entry name" value="Thioredoxin-like"/>
    <property type="match status" value="1"/>
</dbReference>
<gene>
    <name evidence="2" type="ORF">RZN69_01400</name>
</gene>
<dbReference type="PANTHER" id="PTHR36057">
    <property type="match status" value="1"/>
</dbReference>
<dbReference type="KEGG" id="puo:RZN69_01400"/>
<keyword evidence="1" id="KW-0732">Signal</keyword>
<reference evidence="2 3" key="1">
    <citation type="submission" date="2023-10" db="EMBL/GenBank/DDBJ databases">
        <title>Rubellicoccus peritrichatus gen. nov., sp. nov., isolated from an algae of coral reef tank.</title>
        <authorList>
            <person name="Luo J."/>
        </authorList>
    </citation>
    <scope>NUCLEOTIDE SEQUENCE [LARGE SCALE GENOMIC DNA]</scope>
    <source>
        <strain evidence="2 3">CR14</strain>
    </source>
</reference>
<evidence type="ECO:0000313" key="2">
    <source>
        <dbReference type="EMBL" id="WOO41726.1"/>
    </source>
</evidence>
<evidence type="ECO:0000313" key="3">
    <source>
        <dbReference type="Proteomes" id="UP001304300"/>
    </source>
</evidence>
<dbReference type="Pfam" id="PF06764">
    <property type="entry name" value="DUF1223"/>
    <property type="match status" value="1"/>
</dbReference>
<sequence length="252" mass="27759">MKLKAFSILTVILIASNLPIRAAEPVTFDSGEQQVALVELFTSQGCSSCPPAERWINQLEGDSRLWTGVVPVVWHVDYWDRLGWKDPYANSENTERQYAYRRTDAINSVYTPGFVVDGKEWRGFFQRKGLKLPSTKADGRLTATLKGNQLTADFSGHAKGPLVLNIAVLGIDLETKVARGENRGRLLNQSFTVLEHQTGQSSDGKWELTIPQGAINDSERQALAIWVSRKGSQKPIQATGGWLSEAASSAKG</sequence>
<dbReference type="RefSeq" id="WP_317834210.1">
    <property type="nucleotide sequence ID" value="NZ_CP136920.1"/>
</dbReference>
<feature type="signal peptide" evidence="1">
    <location>
        <begin position="1"/>
        <end position="22"/>
    </location>
</feature>
<keyword evidence="3" id="KW-1185">Reference proteome</keyword>
<organism evidence="2 3">
    <name type="scientific">Rubellicoccus peritrichatus</name>
    <dbReference type="NCBI Taxonomy" id="3080537"/>
    <lineage>
        <taxon>Bacteria</taxon>
        <taxon>Pseudomonadati</taxon>
        <taxon>Verrucomicrobiota</taxon>
        <taxon>Opitutia</taxon>
        <taxon>Puniceicoccales</taxon>
        <taxon>Cerasicoccaceae</taxon>
        <taxon>Rubellicoccus</taxon>
    </lineage>
</organism>
<dbReference type="InterPro" id="IPR010634">
    <property type="entry name" value="DUF1223"/>
</dbReference>